<proteinExistence type="inferred from homology"/>
<dbReference type="Pfam" id="PF04923">
    <property type="entry name" value="Ninjurin"/>
    <property type="match status" value="1"/>
</dbReference>
<dbReference type="AlphaFoldDB" id="A0A131YQ51"/>
<feature type="transmembrane region" description="Helical" evidence="8">
    <location>
        <begin position="112"/>
        <end position="135"/>
    </location>
</feature>
<keyword evidence="6 8" id="KW-0472">Membrane</keyword>
<dbReference type="GO" id="GO:0042246">
    <property type="term" value="P:tissue regeneration"/>
    <property type="evidence" value="ECO:0007669"/>
    <property type="project" value="InterPro"/>
</dbReference>
<evidence type="ECO:0000313" key="9">
    <source>
        <dbReference type="EMBL" id="JAP80698.1"/>
    </source>
</evidence>
<sequence length="164" mass="17289">MDNQPIMSSASESVDSPYGAEVTDGNGDMSPVDANTYATRKTLAQGCFDVALLTMNAAQLKHTLEQGTRHPFYTLVIALASVSIALQAVVAVLLILLGCLDLGKPRHRSPAIVLNNVVTAFVVAVTMVNVLSAAFDLTHSDYDSRLPTALPGTESDGELTTQGL</sequence>
<keyword evidence="3 8" id="KW-0812">Transmembrane</keyword>
<evidence type="ECO:0000256" key="7">
    <source>
        <dbReference type="SAM" id="MobiDB-lite"/>
    </source>
</evidence>
<evidence type="ECO:0000256" key="6">
    <source>
        <dbReference type="ARBA" id="ARBA00023136"/>
    </source>
</evidence>
<dbReference type="InterPro" id="IPR007007">
    <property type="entry name" value="Ninjurin"/>
</dbReference>
<evidence type="ECO:0000256" key="5">
    <source>
        <dbReference type="ARBA" id="ARBA00022989"/>
    </source>
</evidence>
<protein>
    <submittedName>
        <fullName evidence="9">Ninjurin-1</fullName>
    </submittedName>
</protein>
<feature type="compositionally biased region" description="Polar residues" evidence="7">
    <location>
        <begin position="1"/>
        <end position="14"/>
    </location>
</feature>
<evidence type="ECO:0000256" key="4">
    <source>
        <dbReference type="ARBA" id="ARBA00022889"/>
    </source>
</evidence>
<dbReference type="GO" id="GO:0007155">
    <property type="term" value="P:cell adhesion"/>
    <property type="evidence" value="ECO:0007669"/>
    <property type="project" value="UniProtKB-KW"/>
</dbReference>
<reference evidence="9" key="1">
    <citation type="journal article" date="2016" name="Ticks Tick Borne Dis.">
        <title>De novo assembly and annotation of the salivary gland transcriptome of Rhipicephalus appendiculatus male and female ticks during blood feeding.</title>
        <authorList>
            <person name="de Castro M.H."/>
            <person name="de Klerk D."/>
            <person name="Pienaar R."/>
            <person name="Latif A.A."/>
            <person name="Rees D.J."/>
            <person name="Mans B.J."/>
        </authorList>
    </citation>
    <scope>NUCLEOTIDE SEQUENCE</scope>
    <source>
        <tissue evidence="9">Salivary glands</tissue>
    </source>
</reference>
<keyword evidence="4" id="KW-0130">Cell adhesion</keyword>
<comment type="subcellular location">
    <subcellularLocation>
        <location evidence="1">Membrane</location>
        <topology evidence="1">Multi-pass membrane protein</topology>
    </subcellularLocation>
</comment>
<dbReference type="PANTHER" id="PTHR12316">
    <property type="entry name" value="NINJURIN-RELATED"/>
    <property type="match status" value="1"/>
</dbReference>
<dbReference type="GO" id="GO:0016020">
    <property type="term" value="C:membrane"/>
    <property type="evidence" value="ECO:0007669"/>
    <property type="project" value="UniProtKB-SubCell"/>
</dbReference>
<keyword evidence="5 8" id="KW-1133">Transmembrane helix</keyword>
<evidence type="ECO:0000256" key="2">
    <source>
        <dbReference type="ARBA" id="ARBA00008141"/>
    </source>
</evidence>
<feature type="transmembrane region" description="Helical" evidence="8">
    <location>
        <begin position="72"/>
        <end position="100"/>
    </location>
</feature>
<dbReference type="EMBL" id="GEDV01007859">
    <property type="protein sequence ID" value="JAP80698.1"/>
    <property type="molecule type" value="Transcribed_RNA"/>
</dbReference>
<evidence type="ECO:0000256" key="1">
    <source>
        <dbReference type="ARBA" id="ARBA00004141"/>
    </source>
</evidence>
<evidence type="ECO:0000256" key="3">
    <source>
        <dbReference type="ARBA" id="ARBA00022692"/>
    </source>
</evidence>
<name>A0A131YQ51_RHIAP</name>
<organism evidence="9">
    <name type="scientific">Rhipicephalus appendiculatus</name>
    <name type="common">Brown ear tick</name>
    <dbReference type="NCBI Taxonomy" id="34631"/>
    <lineage>
        <taxon>Eukaryota</taxon>
        <taxon>Metazoa</taxon>
        <taxon>Ecdysozoa</taxon>
        <taxon>Arthropoda</taxon>
        <taxon>Chelicerata</taxon>
        <taxon>Arachnida</taxon>
        <taxon>Acari</taxon>
        <taxon>Parasitiformes</taxon>
        <taxon>Ixodida</taxon>
        <taxon>Ixodoidea</taxon>
        <taxon>Ixodidae</taxon>
        <taxon>Rhipicephalinae</taxon>
        <taxon>Rhipicephalus</taxon>
        <taxon>Rhipicephalus</taxon>
    </lineage>
</organism>
<feature type="region of interest" description="Disordered" evidence="7">
    <location>
        <begin position="1"/>
        <end position="31"/>
    </location>
</feature>
<evidence type="ECO:0000256" key="8">
    <source>
        <dbReference type="SAM" id="Phobius"/>
    </source>
</evidence>
<accession>A0A131YQ51</accession>
<comment type="similarity">
    <text evidence="2">Belongs to the ninjurin family.</text>
</comment>
<dbReference type="PANTHER" id="PTHR12316:SF17">
    <property type="entry name" value="NINJURIN C, ISOFORM D"/>
    <property type="match status" value="1"/>
</dbReference>